<dbReference type="EMBL" id="LMVP01000212">
    <property type="protein sequence ID" value="PAV12615.1"/>
    <property type="molecule type" value="Genomic_DNA"/>
</dbReference>
<gene>
    <name evidence="1" type="ORF">ASJ81_06040</name>
</gene>
<dbReference type="RefSeq" id="WP_095644492.1">
    <property type="nucleotide sequence ID" value="NZ_LMVP01000212.1"/>
</dbReference>
<reference evidence="1 2" key="1">
    <citation type="journal article" date="2017" name="BMC Genomics">
        <title>Genomic analysis of methanogenic archaea reveals a shift towards energy conservation.</title>
        <authorList>
            <person name="Gilmore S.P."/>
            <person name="Henske J.K."/>
            <person name="Sexton J.A."/>
            <person name="Solomon K.V."/>
            <person name="Seppala S."/>
            <person name="Yoo J.I."/>
            <person name="Huyett L.M."/>
            <person name="Pressman A."/>
            <person name="Cogan J.Z."/>
            <person name="Kivenson V."/>
            <person name="Peng X."/>
            <person name="Tan Y."/>
            <person name="Valentine D.L."/>
            <person name="O'Malley M.A."/>
        </authorList>
    </citation>
    <scope>NUCLEOTIDE SEQUENCE [LARGE SCALE GENOMIC DNA]</scope>
    <source>
        <strain evidence="1 2">MC-15</strain>
    </source>
</reference>
<keyword evidence="2" id="KW-1185">Reference proteome</keyword>
<comment type="caution">
    <text evidence="1">The sequence shown here is derived from an EMBL/GenBank/DDBJ whole genome shotgun (WGS) entry which is preliminary data.</text>
</comment>
<sequence>MEEHPRVLWQELKDFAGIDEEDFFKYFENKERGFAVSIEELNIFKNPIDPKEIKENFRPPHTFSYIDKNIVKKVITK</sequence>
<dbReference type="Proteomes" id="UP000218164">
    <property type="component" value="Unassembled WGS sequence"/>
</dbReference>
<dbReference type="AlphaFoldDB" id="A0A2A2HTI3"/>
<evidence type="ECO:0000313" key="1">
    <source>
        <dbReference type="EMBL" id="PAV12615.1"/>
    </source>
</evidence>
<evidence type="ECO:0000313" key="2">
    <source>
        <dbReference type="Proteomes" id="UP000218164"/>
    </source>
</evidence>
<organism evidence="1 2">
    <name type="scientific">Methanosarcina spelaei</name>
    <dbReference type="NCBI Taxonomy" id="1036679"/>
    <lineage>
        <taxon>Archaea</taxon>
        <taxon>Methanobacteriati</taxon>
        <taxon>Methanobacteriota</taxon>
        <taxon>Stenosarchaea group</taxon>
        <taxon>Methanomicrobia</taxon>
        <taxon>Methanosarcinales</taxon>
        <taxon>Methanosarcinaceae</taxon>
        <taxon>Methanosarcina</taxon>
    </lineage>
</organism>
<name>A0A2A2HTI3_9EURY</name>
<accession>A0A2A2HTI3</accession>
<proteinExistence type="predicted"/>
<dbReference type="OrthoDB" id="84651at2157"/>
<protein>
    <submittedName>
        <fullName evidence="1">Uncharacterized protein</fullName>
    </submittedName>
</protein>